<proteinExistence type="predicted"/>
<dbReference type="AlphaFoldDB" id="A0A9P5ZQG2"/>
<dbReference type="OrthoDB" id="10345007at2759"/>
<protein>
    <submittedName>
        <fullName evidence="1">Uncharacterized protein</fullName>
    </submittedName>
</protein>
<evidence type="ECO:0000313" key="1">
    <source>
        <dbReference type="EMBL" id="KAF9492064.1"/>
    </source>
</evidence>
<sequence>MAVKQTHEFTLCDRDSVFWLDSRTIAHIVHIETEEYPYEKYGSKAPSLDRKDSFDSDAGYLQEAPVYFDGPPPDYGSMYTRVMEDRATGDMPTPMPVSLLKSDSDVWSLGTDYARLIPHEIYVNNIDASKIKRRIASARVVISPTLNHAGAKAAWLEIKGTKNSRIVVYGIVQDIGFTLIDDMDLPSASLVFSKVGNTSQRSR</sequence>
<comment type="caution">
    <text evidence="1">The sequence shown here is derived from an EMBL/GenBank/DDBJ whole genome shotgun (WGS) entry which is preliminary data.</text>
</comment>
<name>A0A9P5ZQG2_PLEER</name>
<evidence type="ECO:0000313" key="2">
    <source>
        <dbReference type="Proteomes" id="UP000807025"/>
    </source>
</evidence>
<organism evidence="1 2">
    <name type="scientific">Pleurotus eryngii</name>
    <name type="common">Boletus of the steppes</name>
    <dbReference type="NCBI Taxonomy" id="5323"/>
    <lineage>
        <taxon>Eukaryota</taxon>
        <taxon>Fungi</taxon>
        <taxon>Dikarya</taxon>
        <taxon>Basidiomycota</taxon>
        <taxon>Agaricomycotina</taxon>
        <taxon>Agaricomycetes</taxon>
        <taxon>Agaricomycetidae</taxon>
        <taxon>Agaricales</taxon>
        <taxon>Pleurotineae</taxon>
        <taxon>Pleurotaceae</taxon>
        <taxon>Pleurotus</taxon>
    </lineage>
</organism>
<accession>A0A9P5ZQG2</accession>
<dbReference type="EMBL" id="MU154607">
    <property type="protein sequence ID" value="KAF9492064.1"/>
    <property type="molecule type" value="Genomic_DNA"/>
</dbReference>
<reference evidence="1" key="1">
    <citation type="submission" date="2020-11" db="EMBL/GenBank/DDBJ databases">
        <authorList>
            <consortium name="DOE Joint Genome Institute"/>
            <person name="Ahrendt S."/>
            <person name="Riley R."/>
            <person name="Andreopoulos W."/>
            <person name="Labutti K."/>
            <person name="Pangilinan J."/>
            <person name="Ruiz-Duenas F.J."/>
            <person name="Barrasa J.M."/>
            <person name="Sanchez-Garcia M."/>
            <person name="Camarero S."/>
            <person name="Miyauchi S."/>
            <person name="Serrano A."/>
            <person name="Linde D."/>
            <person name="Babiker R."/>
            <person name="Drula E."/>
            <person name="Ayuso-Fernandez I."/>
            <person name="Pacheco R."/>
            <person name="Padilla G."/>
            <person name="Ferreira P."/>
            <person name="Barriuso J."/>
            <person name="Kellner H."/>
            <person name="Castanera R."/>
            <person name="Alfaro M."/>
            <person name="Ramirez L."/>
            <person name="Pisabarro A.G."/>
            <person name="Kuo A."/>
            <person name="Tritt A."/>
            <person name="Lipzen A."/>
            <person name="He G."/>
            <person name="Yan M."/>
            <person name="Ng V."/>
            <person name="Cullen D."/>
            <person name="Martin F."/>
            <person name="Rosso M.-N."/>
            <person name="Henrissat B."/>
            <person name="Hibbett D."/>
            <person name="Martinez A.T."/>
            <person name="Grigoriev I.V."/>
        </authorList>
    </citation>
    <scope>NUCLEOTIDE SEQUENCE</scope>
    <source>
        <strain evidence="1">ATCC 90797</strain>
    </source>
</reference>
<keyword evidence="2" id="KW-1185">Reference proteome</keyword>
<dbReference type="Proteomes" id="UP000807025">
    <property type="component" value="Unassembled WGS sequence"/>
</dbReference>
<gene>
    <name evidence="1" type="ORF">BDN71DRAFT_1591857</name>
</gene>